<evidence type="ECO:0000313" key="4">
    <source>
        <dbReference type="EMBL" id="KAK1947505.1"/>
    </source>
</evidence>
<reference evidence="4" key="1">
    <citation type="submission" date="2023-08" db="EMBL/GenBank/DDBJ databases">
        <title>Reference Genome Resource for the Citrus Pathogen Phytophthora citrophthora.</title>
        <authorList>
            <person name="Moller H."/>
            <person name="Coetzee B."/>
            <person name="Rose L.J."/>
            <person name="Van Niekerk J.M."/>
        </authorList>
    </citation>
    <scope>NUCLEOTIDE SEQUENCE</scope>
    <source>
        <strain evidence="4">STE-U-9442</strain>
    </source>
</reference>
<keyword evidence="5" id="KW-1185">Reference proteome</keyword>
<comment type="caution">
    <text evidence="4">The sequence shown here is derived from an EMBL/GenBank/DDBJ whole genome shotgun (WGS) entry which is preliminary data.</text>
</comment>
<accession>A0AAD9H016</accession>
<dbReference type="InterPro" id="IPR050836">
    <property type="entry name" value="SDS22/Internalin_LRR"/>
</dbReference>
<sequence>MQSLDSDSNQHDNETQRGLMHAGGREITVEVLLNATKLSVGKKEHLSHYLKRITHLALNGDASKALEKGGSDSGAIRKIQNLHHCPNLKVLYLYDNEVEIIENLDAVPLLTHLHLQGNCLRRIENLEVLKLLEKLYLEKNCIVRLEGLAGCPRLKELYLANQHVPIETQFSFEESSMRALANSLRVLDLSNCRVASTKALLLLRCLEQLDLSKNLISDLEEVFALVGGVTSLVELDLRGNEVTATAKYREKTITFSSARLALLDKKDIDANQRRMMQSHLAHKYRKRIDPSSRRSSPSSSEGRRGDLSSGPSESTRQMKHGATVHQLRSMQFTSTLSKFRPESDCLGVAGASCNPSSTALVKVSNNNSNNNNNNNKYN</sequence>
<evidence type="ECO:0000256" key="3">
    <source>
        <dbReference type="SAM" id="MobiDB-lite"/>
    </source>
</evidence>
<feature type="region of interest" description="Disordered" evidence="3">
    <location>
        <begin position="1"/>
        <end position="20"/>
    </location>
</feature>
<name>A0AAD9H016_9STRA</name>
<dbReference type="AlphaFoldDB" id="A0AAD9H016"/>
<dbReference type="Proteomes" id="UP001259832">
    <property type="component" value="Unassembled WGS sequence"/>
</dbReference>
<dbReference type="InterPro" id="IPR001611">
    <property type="entry name" value="Leu-rich_rpt"/>
</dbReference>
<evidence type="ECO:0000313" key="5">
    <source>
        <dbReference type="Proteomes" id="UP001259832"/>
    </source>
</evidence>
<dbReference type="Gene3D" id="3.80.10.10">
    <property type="entry name" value="Ribonuclease Inhibitor"/>
    <property type="match status" value="2"/>
</dbReference>
<feature type="region of interest" description="Disordered" evidence="3">
    <location>
        <begin position="279"/>
        <end position="326"/>
    </location>
</feature>
<dbReference type="SUPFAM" id="SSF52058">
    <property type="entry name" value="L domain-like"/>
    <property type="match status" value="1"/>
</dbReference>
<dbReference type="EMBL" id="JASMQC010000002">
    <property type="protein sequence ID" value="KAK1947505.1"/>
    <property type="molecule type" value="Genomic_DNA"/>
</dbReference>
<dbReference type="PROSITE" id="PS51450">
    <property type="entry name" value="LRR"/>
    <property type="match status" value="4"/>
</dbReference>
<keyword evidence="2" id="KW-0677">Repeat</keyword>
<evidence type="ECO:0000256" key="1">
    <source>
        <dbReference type="ARBA" id="ARBA00022614"/>
    </source>
</evidence>
<gene>
    <name evidence="4" type="ORF">P3T76_001515</name>
</gene>
<dbReference type="SMART" id="SM00365">
    <property type="entry name" value="LRR_SD22"/>
    <property type="match status" value="4"/>
</dbReference>
<dbReference type="InterPro" id="IPR032675">
    <property type="entry name" value="LRR_dom_sf"/>
</dbReference>
<keyword evidence="1" id="KW-0433">Leucine-rich repeat</keyword>
<evidence type="ECO:0000256" key="2">
    <source>
        <dbReference type="ARBA" id="ARBA00022737"/>
    </source>
</evidence>
<protein>
    <submittedName>
        <fullName evidence="4">Protein phosphatase 1 regulatory subunit 42</fullName>
    </submittedName>
</protein>
<dbReference type="CDD" id="cd21340">
    <property type="entry name" value="PPP1R42"/>
    <property type="match status" value="1"/>
</dbReference>
<organism evidence="4 5">
    <name type="scientific">Phytophthora citrophthora</name>
    <dbReference type="NCBI Taxonomy" id="4793"/>
    <lineage>
        <taxon>Eukaryota</taxon>
        <taxon>Sar</taxon>
        <taxon>Stramenopiles</taxon>
        <taxon>Oomycota</taxon>
        <taxon>Peronosporomycetes</taxon>
        <taxon>Peronosporales</taxon>
        <taxon>Peronosporaceae</taxon>
        <taxon>Phytophthora</taxon>
    </lineage>
</organism>
<proteinExistence type="predicted"/>
<dbReference type="PANTHER" id="PTHR46652">
    <property type="entry name" value="LEUCINE-RICH REPEAT AND IQ DOMAIN-CONTAINING PROTEIN 1-RELATED"/>
    <property type="match status" value="1"/>
</dbReference>
<dbReference type="PANTHER" id="PTHR46652:SF3">
    <property type="entry name" value="LEUCINE-RICH REPEAT-CONTAINING PROTEIN 9"/>
    <property type="match status" value="1"/>
</dbReference>